<dbReference type="FunFam" id="3.30.160.60:FF:000145">
    <property type="entry name" value="Zinc finger protein 574"/>
    <property type="match status" value="1"/>
</dbReference>
<evidence type="ECO:0000256" key="3">
    <source>
        <dbReference type="ARBA" id="ARBA00022737"/>
    </source>
</evidence>
<dbReference type="SUPFAM" id="SSF57667">
    <property type="entry name" value="beta-beta-alpha zinc fingers"/>
    <property type="match status" value="4"/>
</dbReference>
<keyword evidence="11" id="KW-1185">Reference proteome</keyword>
<feature type="domain" description="C2H2-type" evidence="9">
    <location>
        <begin position="102"/>
        <end position="130"/>
    </location>
</feature>
<feature type="region of interest" description="Disordered" evidence="8">
    <location>
        <begin position="498"/>
        <end position="517"/>
    </location>
</feature>
<keyword evidence="4 7" id="KW-0863">Zinc-finger</keyword>
<organism evidence="10 11">
    <name type="scientific">Mesorhabditis spiculigera</name>
    <dbReference type="NCBI Taxonomy" id="96644"/>
    <lineage>
        <taxon>Eukaryota</taxon>
        <taxon>Metazoa</taxon>
        <taxon>Ecdysozoa</taxon>
        <taxon>Nematoda</taxon>
        <taxon>Chromadorea</taxon>
        <taxon>Rhabditida</taxon>
        <taxon>Rhabditina</taxon>
        <taxon>Rhabditomorpha</taxon>
        <taxon>Rhabditoidea</taxon>
        <taxon>Rhabditidae</taxon>
        <taxon>Mesorhabditinae</taxon>
        <taxon>Mesorhabditis</taxon>
    </lineage>
</organism>
<evidence type="ECO:0000256" key="5">
    <source>
        <dbReference type="ARBA" id="ARBA00022833"/>
    </source>
</evidence>
<feature type="domain" description="C2H2-type" evidence="9">
    <location>
        <begin position="294"/>
        <end position="317"/>
    </location>
</feature>
<evidence type="ECO:0000256" key="6">
    <source>
        <dbReference type="ARBA" id="ARBA00023242"/>
    </source>
</evidence>
<feature type="domain" description="C2H2-type" evidence="9">
    <location>
        <begin position="327"/>
        <end position="355"/>
    </location>
</feature>
<dbReference type="PROSITE" id="PS50157">
    <property type="entry name" value="ZINC_FINGER_C2H2_2"/>
    <property type="match status" value="9"/>
</dbReference>
<dbReference type="Pfam" id="PF13912">
    <property type="entry name" value="zf-C2H2_6"/>
    <property type="match status" value="2"/>
</dbReference>
<dbReference type="AlphaFoldDB" id="A0AA36CRU1"/>
<feature type="domain" description="C2H2-type" evidence="9">
    <location>
        <begin position="563"/>
        <end position="590"/>
    </location>
</feature>
<keyword evidence="6" id="KW-0539">Nucleus</keyword>
<evidence type="ECO:0000313" key="10">
    <source>
        <dbReference type="EMBL" id="CAJ0573032.1"/>
    </source>
</evidence>
<sequence length="756" mass="86164">MQALVIDFEAVNEPSTSYTPQCDTYNSNWVPIHHKEAQFNSERNGAINFAGNEHDARMGMMPIVVCERRVHCMICDLEIDDVQAIPGNESLHLPTCSIGKEFKCEVCSEEFNKAVNLRVHTCVVHEAESQGTSEGFMRRKALLGHLQTHYVSDLFCCTKCRALFHYKFELTRHLRWSPCSTQLSNDYDKLVFCPECSTTISFDQMALHKRQHVLLKRMSKKSSFVIPLPTDVLNGRSHVCEVCEKRFKRPAELKRHLATHSGIRAFRCDQCDRSYAHERGLLTHVERDHEMRRYACPICRAPFKSIQSMERHAQAVHRIGQSEDAHYACPQCTCKFNNIGALSVHLKHQHESVLPDHMRRAYVCPFCEKMFVKNRDCLAHIRSHTMEKQNRCKRCGKKFLSRNGLKTHMEIHLRQDMVDPTLAMHRCTDCFKLLMLYVVIKPFTSFINVGDAGPDFHHRCVCDTTKRHVRQKAKVGLSGELYLLNKNTSSGSLMQLGETASQRHDSPVRTSTSRPASVAGLPVHGRAQQPCMYSCRICSLTFPNFSTWRVHTRAHSGRPLRSHICWLCHKAFSSFQQLTRHKQVHERERPMNCVVCQRSFRNRNRWLVHMAECHPDVRTTETLPHDRTGAASAQHHQHPPAQGDAQPTRAQSANMFAPQGDYYHDLLAGPADGMYMINALDFGHNVPAPDLSMGFEPGPPVHQMPAYVMPAQPVPEPPLPVPSTTSAATSLTPRCPVCSHLYDTMAHLVQHCEQYV</sequence>
<dbReference type="Pfam" id="PF00096">
    <property type="entry name" value="zf-C2H2"/>
    <property type="match status" value="2"/>
</dbReference>
<evidence type="ECO:0000256" key="2">
    <source>
        <dbReference type="ARBA" id="ARBA00022723"/>
    </source>
</evidence>
<evidence type="ECO:0000256" key="4">
    <source>
        <dbReference type="ARBA" id="ARBA00022771"/>
    </source>
</evidence>
<evidence type="ECO:0000256" key="1">
    <source>
        <dbReference type="ARBA" id="ARBA00004123"/>
    </source>
</evidence>
<dbReference type="SMART" id="SM00355">
    <property type="entry name" value="ZnF_C2H2"/>
    <property type="match status" value="12"/>
</dbReference>
<dbReference type="GO" id="GO:0008270">
    <property type="term" value="F:zinc ion binding"/>
    <property type="evidence" value="ECO:0007669"/>
    <property type="project" value="UniProtKB-KW"/>
</dbReference>
<keyword evidence="3" id="KW-0677">Repeat</keyword>
<feature type="non-terminal residue" evidence="10">
    <location>
        <position position="1"/>
    </location>
</feature>
<comment type="caution">
    <text evidence="10">The sequence shown here is derived from an EMBL/GenBank/DDBJ whole genome shotgun (WGS) entry which is preliminary data.</text>
</comment>
<dbReference type="PROSITE" id="PS00028">
    <property type="entry name" value="ZINC_FINGER_C2H2_1"/>
    <property type="match status" value="10"/>
</dbReference>
<dbReference type="GO" id="GO:0005634">
    <property type="term" value="C:nucleus"/>
    <property type="evidence" value="ECO:0007669"/>
    <property type="project" value="UniProtKB-SubCell"/>
</dbReference>
<dbReference type="Gene3D" id="3.30.160.60">
    <property type="entry name" value="Classic Zinc Finger"/>
    <property type="match status" value="5"/>
</dbReference>
<dbReference type="PANTHER" id="PTHR24379:SF121">
    <property type="entry name" value="C2H2-TYPE DOMAIN-CONTAINING PROTEIN"/>
    <property type="match status" value="1"/>
</dbReference>
<dbReference type="InterPro" id="IPR013087">
    <property type="entry name" value="Znf_C2H2_type"/>
</dbReference>
<dbReference type="EMBL" id="CATQJA010002612">
    <property type="protein sequence ID" value="CAJ0573032.1"/>
    <property type="molecule type" value="Genomic_DNA"/>
</dbReference>
<gene>
    <name evidence="10" type="ORF">MSPICULIGERA_LOCUS11401</name>
</gene>
<reference evidence="10" key="1">
    <citation type="submission" date="2023-06" db="EMBL/GenBank/DDBJ databases">
        <authorList>
            <person name="Delattre M."/>
        </authorList>
    </citation>
    <scope>NUCLEOTIDE SEQUENCE</scope>
    <source>
        <strain evidence="10">AF72</strain>
    </source>
</reference>
<evidence type="ECO:0000259" key="9">
    <source>
        <dbReference type="PROSITE" id="PS50157"/>
    </source>
</evidence>
<evidence type="ECO:0000256" key="7">
    <source>
        <dbReference type="PROSITE-ProRule" id="PRU00042"/>
    </source>
</evidence>
<name>A0AA36CRU1_9BILA</name>
<dbReference type="InterPro" id="IPR036236">
    <property type="entry name" value="Znf_C2H2_sf"/>
</dbReference>
<proteinExistence type="predicted"/>
<keyword evidence="5" id="KW-0862">Zinc</keyword>
<feature type="domain" description="C2H2-type" evidence="9">
    <location>
        <begin position="238"/>
        <end position="265"/>
    </location>
</feature>
<protein>
    <recommendedName>
        <fullName evidence="9">C2H2-type domain-containing protein</fullName>
    </recommendedName>
</protein>
<feature type="region of interest" description="Disordered" evidence="8">
    <location>
        <begin position="620"/>
        <end position="649"/>
    </location>
</feature>
<evidence type="ECO:0000256" key="8">
    <source>
        <dbReference type="SAM" id="MobiDB-lite"/>
    </source>
</evidence>
<feature type="domain" description="C2H2-type" evidence="9">
    <location>
        <begin position="362"/>
        <end position="389"/>
    </location>
</feature>
<dbReference type="Proteomes" id="UP001177023">
    <property type="component" value="Unassembled WGS sequence"/>
</dbReference>
<feature type="domain" description="C2H2-type" evidence="9">
    <location>
        <begin position="533"/>
        <end position="560"/>
    </location>
</feature>
<comment type="subcellular location">
    <subcellularLocation>
        <location evidence="1">Nucleus</location>
    </subcellularLocation>
</comment>
<keyword evidence="2" id="KW-0479">Metal-binding</keyword>
<feature type="domain" description="C2H2-type" evidence="9">
    <location>
        <begin position="266"/>
        <end position="294"/>
    </location>
</feature>
<dbReference type="PANTHER" id="PTHR24379">
    <property type="entry name" value="KRAB AND ZINC FINGER DOMAIN-CONTAINING"/>
    <property type="match status" value="1"/>
</dbReference>
<feature type="compositionally biased region" description="Low complexity" evidence="8">
    <location>
        <begin position="630"/>
        <end position="647"/>
    </location>
</feature>
<accession>A0AA36CRU1</accession>
<feature type="domain" description="C2H2-type" evidence="9">
    <location>
        <begin position="390"/>
        <end position="417"/>
    </location>
</feature>
<evidence type="ECO:0000313" key="11">
    <source>
        <dbReference type="Proteomes" id="UP001177023"/>
    </source>
</evidence>